<organism evidence="1 2">
    <name type="scientific">Microbispora maris</name>
    <dbReference type="NCBI Taxonomy" id="3144104"/>
    <lineage>
        <taxon>Bacteria</taxon>
        <taxon>Bacillati</taxon>
        <taxon>Actinomycetota</taxon>
        <taxon>Actinomycetes</taxon>
        <taxon>Streptosporangiales</taxon>
        <taxon>Streptosporangiaceae</taxon>
        <taxon>Microbispora</taxon>
    </lineage>
</organism>
<protein>
    <submittedName>
        <fullName evidence="1">Uncharacterized protein</fullName>
    </submittedName>
</protein>
<sequence length="104" mass="10894">MGAAPAENFAGRGWTDEEWAATRERLAVRGLVDGEGRATPAGRALRDQVERMTDELAAGPWRTLGDAGAERLAALNLPLLGAVFESGLLPAVTTLGIGKIQAPE</sequence>
<dbReference type="RefSeq" id="WP_346226461.1">
    <property type="nucleotide sequence ID" value="NZ_JBDJAW010000010.1"/>
</dbReference>
<reference evidence="1 2" key="1">
    <citation type="submission" date="2024-05" db="EMBL/GenBank/DDBJ databases">
        <title>Microbispora sp.ZYX-F-249.</title>
        <authorList>
            <person name="Xie H."/>
        </authorList>
    </citation>
    <scope>NUCLEOTIDE SEQUENCE [LARGE SCALE GENOMIC DNA]</scope>
    <source>
        <strain evidence="1 2">ZYX-F-249</strain>
    </source>
</reference>
<accession>A0ABV0AMC1</accession>
<dbReference type="Pfam" id="PF21863">
    <property type="entry name" value="HTH_67"/>
    <property type="match status" value="1"/>
</dbReference>
<dbReference type="Proteomes" id="UP001447516">
    <property type="component" value="Unassembled WGS sequence"/>
</dbReference>
<gene>
    <name evidence="1" type="ORF">AAH991_15090</name>
</gene>
<name>A0ABV0AMC1_9ACTN</name>
<comment type="caution">
    <text evidence="1">The sequence shown here is derived from an EMBL/GenBank/DDBJ whole genome shotgun (WGS) entry which is preliminary data.</text>
</comment>
<dbReference type="EMBL" id="JBDJAW010000010">
    <property type="protein sequence ID" value="MEN3536438.1"/>
    <property type="molecule type" value="Genomic_DNA"/>
</dbReference>
<evidence type="ECO:0000313" key="1">
    <source>
        <dbReference type="EMBL" id="MEN3536438.1"/>
    </source>
</evidence>
<evidence type="ECO:0000313" key="2">
    <source>
        <dbReference type="Proteomes" id="UP001447516"/>
    </source>
</evidence>
<keyword evidence="2" id="KW-1185">Reference proteome</keyword>
<proteinExistence type="predicted"/>
<dbReference type="InterPro" id="IPR054058">
    <property type="entry name" value="HTH_67"/>
</dbReference>